<dbReference type="GO" id="GO:0043190">
    <property type="term" value="C:ATP-binding cassette (ABC) transporter complex"/>
    <property type="evidence" value="ECO:0007669"/>
    <property type="project" value="InterPro"/>
</dbReference>
<evidence type="ECO:0000256" key="3">
    <source>
        <dbReference type="ARBA" id="ARBA00022989"/>
    </source>
</evidence>
<feature type="non-terminal residue" evidence="7">
    <location>
        <position position="1"/>
    </location>
</feature>
<dbReference type="Pfam" id="PF01061">
    <property type="entry name" value="ABC2_membrane"/>
    <property type="match status" value="1"/>
</dbReference>
<evidence type="ECO:0000256" key="1">
    <source>
        <dbReference type="ARBA" id="ARBA00004141"/>
    </source>
</evidence>
<protein>
    <recommendedName>
        <fullName evidence="6">ABC-2 type transporter transmembrane domain-containing protein</fullName>
    </recommendedName>
</protein>
<feature type="transmembrane region" description="Helical" evidence="5">
    <location>
        <begin position="211"/>
        <end position="229"/>
    </location>
</feature>
<dbReference type="InterPro" id="IPR013525">
    <property type="entry name" value="ABC2_TM"/>
</dbReference>
<reference evidence="7" key="1">
    <citation type="journal article" date="2014" name="Front. Microbiol.">
        <title>High frequency of phylogenetically diverse reductive dehalogenase-homologous genes in deep subseafloor sedimentary metagenomes.</title>
        <authorList>
            <person name="Kawai M."/>
            <person name="Futagami T."/>
            <person name="Toyoda A."/>
            <person name="Takaki Y."/>
            <person name="Nishi S."/>
            <person name="Hori S."/>
            <person name="Arai W."/>
            <person name="Tsubouchi T."/>
            <person name="Morono Y."/>
            <person name="Uchiyama I."/>
            <person name="Ito T."/>
            <person name="Fujiyama A."/>
            <person name="Inagaki F."/>
            <person name="Takami H."/>
        </authorList>
    </citation>
    <scope>NUCLEOTIDE SEQUENCE</scope>
    <source>
        <strain evidence="7">Expedition CK06-06</strain>
    </source>
</reference>
<feature type="domain" description="ABC-2 type transporter transmembrane" evidence="6">
    <location>
        <begin position="12"/>
        <end position="166"/>
    </location>
</feature>
<evidence type="ECO:0000256" key="2">
    <source>
        <dbReference type="ARBA" id="ARBA00022692"/>
    </source>
</evidence>
<dbReference type="InterPro" id="IPR000412">
    <property type="entry name" value="ABC_2_transport"/>
</dbReference>
<dbReference type="PIRSF" id="PIRSF006648">
    <property type="entry name" value="DrrB"/>
    <property type="match status" value="1"/>
</dbReference>
<dbReference type="PANTHER" id="PTHR43027">
    <property type="entry name" value="DOXORUBICIN RESISTANCE ABC TRANSPORTER PERMEASE PROTEIN DRRC-RELATED"/>
    <property type="match status" value="1"/>
</dbReference>
<dbReference type="InterPro" id="IPR052902">
    <property type="entry name" value="ABC-2_transporter"/>
</dbReference>
<evidence type="ECO:0000256" key="5">
    <source>
        <dbReference type="SAM" id="Phobius"/>
    </source>
</evidence>
<feature type="transmembrane region" description="Helical" evidence="5">
    <location>
        <begin position="126"/>
        <end position="144"/>
    </location>
</feature>
<evidence type="ECO:0000313" key="7">
    <source>
        <dbReference type="EMBL" id="GAH00343.1"/>
    </source>
</evidence>
<feature type="transmembrane region" description="Helical" evidence="5">
    <location>
        <begin position="12"/>
        <end position="28"/>
    </location>
</feature>
<comment type="caution">
    <text evidence="7">The sequence shown here is derived from an EMBL/GenBank/DDBJ whole genome shotgun (WGS) entry which is preliminary data.</text>
</comment>
<organism evidence="7">
    <name type="scientific">marine sediment metagenome</name>
    <dbReference type="NCBI Taxonomy" id="412755"/>
    <lineage>
        <taxon>unclassified sequences</taxon>
        <taxon>metagenomes</taxon>
        <taxon>ecological metagenomes</taxon>
    </lineage>
</organism>
<sequence length="230" mass="24654">TGINPAFRETMIPAMVVFAIMAATLLGLPDPLVTAREAGIFRNYKINGVPAFSILVIPALTTILHTAVVTIIITTTAPLFFDALLPVNWLGFVGTFLLMAFACAGLSVLIAVVSSSSRMTVLWSQLIFLPSMLLGGMMISYSMLPEAMGKIAQLLPATHAMNAFRGLTQDLTADFNPIGSLIILLASGALAFGLAIYLFNWDSRNMTQRGHPLMALLVLLPYVIGILLLS</sequence>
<keyword evidence="4 5" id="KW-0472">Membrane</keyword>
<evidence type="ECO:0000256" key="4">
    <source>
        <dbReference type="ARBA" id="ARBA00023136"/>
    </source>
</evidence>
<dbReference type="GO" id="GO:0140359">
    <property type="term" value="F:ABC-type transporter activity"/>
    <property type="evidence" value="ECO:0007669"/>
    <property type="project" value="InterPro"/>
</dbReference>
<comment type="subcellular location">
    <subcellularLocation>
        <location evidence="1">Membrane</location>
        <topology evidence="1">Multi-pass membrane protein</topology>
    </subcellularLocation>
</comment>
<dbReference type="PANTHER" id="PTHR43027:SF2">
    <property type="entry name" value="TRANSPORT PERMEASE PROTEIN"/>
    <property type="match status" value="1"/>
</dbReference>
<evidence type="ECO:0000259" key="6">
    <source>
        <dbReference type="Pfam" id="PF01061"/>
    </source>
</evidence>
<accession>X1DVC2</accession>
<proteinExistence type="predicted"/>
<keyword evidence="3 5" id="KW-1133">Transmembrane helix</keyword>
<name>X1DVC2_9ZZZZ</name>
<feature type="transmembrane region" description="Helical" evidence="5">
    <location>
        <begin position="178"/>
        <end position="199"/>
    </location>
</feature>
<dbReference type="AlphaFoldDB" id="X1DVC2"/>
<feature type="transmembrane region" description="Helical" evidence="5">
    <location>
        <begin position="49"/>
        <end position="77"/>
    </location>
</feature>
<dbReference type="EMBL" id="BART01024079">
    <property type="protein sequence ID" value="GAH00343.1"/>
    <property type="molecule type" value="Genomic_DNA"/>
</dbReference>
<keyword evidence="2 5" id="KW-0812">Transmembrane</keyword>
<feature type="transmembrane region" description="Helical" evidence="5">
    <location>
        <begin position="89"/>
        <end position="114"/>
    </location>
</feature>
<gene>
    <name evidence="7" type="ORF">S01H4_43621</name>
</gene>